<sequence length="82" mass="9054">MHTQKGFVPADDHLSVLRLLYEGHTDQTIARRLHRSERSIRGIISMLSGHTATRGRFALGAEAARRGWLEISGTCSESVPSP</sequence>
<dbReference type="GO" id="GO:0006355">
    <property type="term" value="P:regulation of DNA-templated transcription"/>
    <property type="evidence" value="ECO:0007669"/>
    <property type="project" value="InterPro"/>
</dbReference>
<protein>
    <submittedName>
        <fullName evidence="1">Response regulator transcription factor</fullName>
    </submittedName>
</protein>
<dbReference type="Gene3D" id="1.10.10.10">
    <property type="entry name" value="Winged helix-like DNA-binding domain superfamily/Winged helix DNA-binding domain"/>
    <property type="match status" value="1"/>
</dbReference>
<dbReference type="EMBL" id="JABFXE010000756">
    <property type="protein sequence ID" value="NUQ90345.1"/>
    <property type="molecule type" value="Genomic_DNA"/>
</dbReference>
<proteinExistence type="predicted"/>
<dbReference type="InterPro" id="IPR016032">
    <property type="entry name" value="Sig_transdc_resp-reg_C-effctor"/>
</dbReference>
<dbReference type="Proteomes" id="UP000574690">
    <property type="component" value="Unassembled WGS sequence"/>
</dbReference>
<organism evidence="1 2">
    <name type="scientific">Glycomyces artemisiae</name>
    <dbReference type="NCBI Taxonomy" id="1076443"/>
    <lineage>
        <taxon>Bacteria</taxon>
        <taxon>Bacillati</taxon>
        <taxon>Actinomycetota</taxon>
        <taxon>Actinomycetes</taxon>
        <taxon>Glycomycetales</taxon>
        <taxon>Glycomycetaceae</taxon>
        <taxon>Glycomyces</taxon>
    </lineage>
</organism>
<dbReference type="GO" id="GO:0003677">
    <property type="term" value="F:DNA binding"/>
    <property type="evidence" value="ECO:0007669"/>
    <property type="project" value="InterPro"/>
</dbReference>
<accession>A0A850CEB0</accession>
<name>A0A850CEB0_9ACTN</name>
<comment type="caution">
    <text evidence="1">The sequence shown here is derived from an EMBL/GenBank/DDBJ whole genome shotgun (WGS) entry which is preliminary data.</text>
</comment>
<reference evidence="1 2" key="1">
    <citation type="submission" date="2020-05" db="EMBL/GenBank/DDBJ databases">
        <title>DNA-SIP metagenomic assembled genomes.</title>
        <authorList>
            <person name="Yu J."/>
        </authorList>
    </citation>
    <scope>NUCLEOTIDE SEQUENCE [LARGE SCALE GENOMIC DNA]</scope>
    <source>
        <strain evidence="1">Bin5.27</strain>
    </source>
</reference>
<dbReference type="SUPFAM" id="SSF46894">
    <property type="entry name" value="C-terminal effector domain of the bipartite response regulators"/>
    <property type="match status" value="1"/>
</dbReference>
<dbReference type="AlphaFoldDB" id="A0A850CEB0"/>
<gene>
    <name evidence="1" type="ORF">HOQ43_18020</name>
</gene>
<dbReference type="InterPro" id="IPR036388">
    <property type="entry name" value="WH-like_DNA-bd_sf"/>
</dbReference>
<evidence type="ECO:0000313" key="1">
    <source>
        <dbReference type="EMBL" id="NUQ90345.1"/>
    </source>
</evidence>
<evidence type="ECO:0000313" key="2">
    <source>
        <dbReference type="Proteomes" id="UP000574690"/>
    </source>
</evidence>